<feature type="domain" description="HTH araC/xylS-type" evidence="4">
    <location>
        <begin position="13"/>
        <end position="112"/>
    </location>
</feature>
<gene>
    <name evidence="5" type="ORF">AAG747_18940</name>
</gene>
<accession>A0AAW9SCB9</accession>
<keyword evidence="1" id="KW-0805">Transcription regulation</keyword>
<organism evidence="5 6">
    <name type="scientific">Rapidithrix thailandica</name>
    <dbReference type="NCBI Taxonomy" id="413964"/>
    <lineage>
        <taxon>Bacteria</taxon>
        <taxon>Pseudomonadati</taxon>
        <taxon>Bacteroidota</taxon>
        <taxon>Cytophagia</taxon>
        <taxon>Cytophagales</taxon>
        <taxon>Flammeovirgaceae</taxon>
        <taxon>Rapidithrix</taxon>
    </lineage>
</organism>
<name>A0AAW9SCB9_9BACT</name>
<dbReference type="SUPFAM" id="SSF55136">
    <property type="entry name" value="Probable bacterial effector-binding domain"/>
    <property type="match status" value="1"/>
</dbReference>
<dbReference type="PANTHER" id="PTHR40055:SF1">
    <property type="entry name" value="TRANSCRIPTIONAL REGULATOR YGIV-RELATED"/>
    <property type="match status" value="1"/>
</dbReference>
<dbReference type="Pfam" id="PF06445">
    <property type="entry name" value="GyrI-like"/>
    <property type="match status" value="1"/>
</dbReference>
<dbReference type="GO" id="GO:0043565">
    <property type="term" value="F:sequence-specific DNA binding"/>
    <property type="evidence" value="ECO:0007669"/>
    <property type="project" value="InterPro"/>
</dbReference>
<evidence type="ECO:0000256" key="1">
    <source>
        <dbReference type="ARBA" id="ARBA00023015"/>
    </source>
</evidence>
<dbReference type="SMART" id="SM00342">
    <property type="entry name" value="HTH_ARAC"/>
    <property type="match status" value="1"/>
</dbReference>
<evidence type="ECO:0000313" key="5">
    <source>
        <dbReference type="EMBL" id="MEN7550009.1"/>
    </source>
</evidence>
<dbReference type="InterPro" id="IPR050908">
    <property type="entry name" value="SmbC-like"/>
</dbReference>
<dbReference type="InterPro" id="IPR020449">
    <property type="entry name" value="Tscrpt_reg_AraC-type_HTH"/>
</dbReference>
<dbReference type="AlphaFoldDB" id="A0AAW9SCB9"/>
<dbReference type="InterPro" id="IPR009057">
    <property type="entry name" value="Homeodomain-like_sf"/>
</dbReference>
<dbReference type="InterPro" id="IPR054269">
    <property type="entry name" value="DUF7000"/>
</dbReference>
<dbReference type="InterPro" id="IPR029442">
    <property type="entry name" value="GyrI-like"/>
</dbReference>
<dbReference type="InterPro" id="IPR018060">
    <property type="entry name" value="HTH_AraC"/>
</dbReference>
<protein>
    <submittedName>
        <fullName evidence="5">AraC family transcriptional regulator</fullName>
    </submittedName>
</protein>
<dbReference type="Gene3D" id="1.10.10.60">
    <property type="entry name" value="Homeodomain-like"/>
    <property type="match status" value="2"/>
</dbReference>
<dbReference type="SMART" id="SM00871">
    <property type="entry name" value="AraC_E_bind"/>
    <property type="match status" value="1"/>
</dbReference>
<dbReference type="GO" id="GO:0003700">
    <property type="term" value="F:DNA-binding transcription factor activity"/>
    <property type="evidence" value="ECO:0007669"/>
    <property type="project" value="InterPro"/>
</dbReference>
<dbReference type="PANTHER" id="PTHR40055">
    <property type="entry name" value="TRANSCRIPTIONAL REGULATOR YGIV-RELATED"/>
    <property type="match status" value="1"/>
</dbReference>
<evidence type="ECO:0000256" key="3">
    <source>
        <dbReference type="ARBA" id="ARBA00023163"/>
    </source>
</evidence>
<keyword evidence="3" id="KW-0804">Transcription</keyword>
<dbReference type="PROSITE" id="PS01124">
    <property type="entry name" value="HTH_ARAC_FAMILY_2"/>
    <property type="match status" value="1"/>
</dbReference>
<dbReference type="PROSITE" id="PS00041">
    <property type="entry name" value="HTH_ARAC_FAMILY_1"/>
    <property type="match status" value="1"/>
</dbReference>
<proteinExistence type="predicted"/>
<sequence>MNKTKREYLKRIYFVLDFIEKNLDADLSLEYLSEKVHYSPYHFHRVFSTVVNERLNEFISRKRIERIASILLVEPNSALKDLAYQYGFNSDNSFSRAFKKYYGVSPSVFKSEGKKILSKIGIEPFSSEKYICSIDNLKQWIKMNAQITIQEISELKLACISHIGEFDKAGNMFQRLMEWGHQRNVLDTSNFKAFTIYHDNPNVTQTSKVRFSTCVTITERINSDGEIREHILKKSIYAIGHFEIKAEEISKAWKSMCVWVVENGYEFRDGDYFEMYHNDHKTHPEQKFILDICIPLEKTDKMKLGKISTVNFSNEKEQNNRCEKSLDYHQLIQYMKELRMFFHKEYDSQFKLGSVYQGNPDFSYFSLTTEELKKQKLKFVIILNHKNLYFSICLSGQNKDTRKKYWNIFKGSDWNKYHLAESINDSLSIIDQTIVEKPDFNNKGKLTEQIEKNSLKFINEIKDILE</sequence>
<dbReference type="SUPFAM" id="SSF46689">
    <property type="entry name" value="Homeodomain-like"/>
    <property type="match status" value="2"/>
</dbReference>
<dbReference type="PRINTS" id="PR00032">
    <property type="entry name" value="HTHARAC"/>
</dbReference>
<comment type="caution">
    <text evidence="5">The sequence shown here is derived from an EMBL/GenBank/DDBJ whole genome shotgun (WGS) entry which is preliminary data.</text>
</comment>
<dbReference type="InterPro" id="IPR010499">
    <property type="entry name" value="AraC_E-bd"/>
</dbReference>
<dbReference type="Pfam" id="PF22526">
    <property type="entry name" value="DUF7000"/>
    <property type="match status" value="1"/>
</dbReference>
<dbReference type="Gene3D" id="3.20.80.10">
    <property type="entry name" value="Regulatory factor, effector binding domain"/>
    <property type="match status" value="1"/>
</dbReference>
<dbReference type="InterPro" id="IPR011256">
    <property type="entry name" value="Reg_factor_effector_dom_sf"/>
</dbReference>
<dbReference type="Proteomes" id="UP001403385">
    <property type="component" value="Unassembled WGS sequence"/>
</dbReference>
<dbReference type="Pfam" id="PF12833">
    <property type="entry name" value="HTH_18"/>
    <property type="match status" value="1"/>
</dbReference>
<keyword evidence="6" id="KW-1185">Reference proteome</keyword>
<reference evidence="5 6" key="1">
    <citation type="submission" date="2024-04" db="EMBL/GenBank/DDBJ databases">
        <title>Novel genus in family Flammeovirgaceae.</title>
        <authorList>
            <person name="Nguyen T.H."/>
            <person name="Vuong T.Q."/>
            <person name="Le H."/>
            <person name="Kim S.-G."/>
        </authorList>
    </citation>
    <scope>NUCLEOTIDE SEQUENCE [LARGE SCALE GENOMIC DNA]</scope>
    <source>
        <strain evidence="5 6">JCM 23209</strain>
    </source>
</reference>
<dbReference type="EMBL" id="JBDKWZ010000011">
    <property type="protein sequence ID" value="MEN7550009.1"/>
    <property type="molecule type" value="Genomic_DNA"/>
</dbReference>
<evidence type="ECO:0000259" key="4">
    <source>
        <dbReference type="PROSITE" id="PS01124"/>
    </source>
</evidence>
<keyword evidence="2" id="KW-0238">DNA-binding</keyword>
<dbReference type="InterPro" id="IPR018062">
    <property type="entry name" value="HTH_AraC-typ_CS"/>
</dbReference>
<dbReference type="RefSeq" id="WP_346822787.1">
    <property type="nucleotide sequence ID" value="NZ_JBDKWZ010000011.1"/>
</dbReference>
<evidence type="ECO:0000256" key="2">
    <source>
        <dbReference type="ARBA" id="ARBA00023125"/>
    </source>
</evidence>
<evidence type="ECO:0000313" key="6">
    <source>
        <dbReference type="Proteomes" id="UP001403385"/>
    </source>
</evidence>